<accession>A0A7C8NCI7</accession>
<organism evidence="1 2">
    <name type="scientific">Orbilia oligospora</name>
    <name type="common">Nematode-trapping fungus</name>
    <name type="synonym">Arthrobotrys oligospora</name>
    <dbReference type="NCBI Taxonomy" id="2813651"/>
    <lineage>
        <taxon>Eukaryota</taxon>
        <taxon>Fungi</taxon>
        <taxon>Dikarya</taxon>
        <taxon>Ascomycota</taxon>
        <taxon>Pezizomycotina</taxon>
        <taxon>Orbiliomycetes</taxon>
        <taxon>Orbiliales</taxon>
        <taxon>Orbiliaceae</taxon>
        <taxon>Orbilia</taxon>
    </lineage>
</organism>
<comment type="caution">
    <text evidence="1">The sequence shown here is derived from an EMBL/GenBank/DDBJ whole genome shotgun (WGS) entry which is preliminary data.</text>
</comment>
<dbReference type="Proteomes" id="UP000475325">
    <property type="component" value="Unassembled WGS sequence"/>
</dbReference>
<protein>
    <submittedName>
        <fullName evidence="1">Uncharacterized protein</fullName>
    </submittedName>
</protein>
<evidence type="ECO:0000313" key="2">
    <source>
        <dbReference type="Proteomes" id="UP000475325"/>
    </source>
</evidence>
<proteinExistence type="predicted"/>
<sequence length="184" mass="20524">MSPVKMSPVKMSPVTTKLSTLFSKLTSHSKKLQSKASLLSQEDELLLSTLFSSRILKIFSHTHLLTFTQRVSSSSSLPLTESGEKDFGENDDKVIVQARKVGKEYEKMNGRVYDAGKLERCLVEVVGVRKGLACGYVKWKRDGALGGMGFDGAEWNEEWVGEFVFAGKKYSWKDTGSENEDDEL</sequence>
<reference evidence="1 2" key="1">
    <citation type="submission" date="2019-06" db="EMBL/GenBank/DDBJ databases">
        <authorList>
            <person name="Palmer J.M."/>
        </authorList>
    </citation>
    <scope>NUCLEOTIDE SEQUENCE [LARGE SCALE GENOMIC DNA]</scope>
    <source>
        <strain evidence="1 2">TWF102</strain>
    </source>
</reference>
<dbReference type="AlphaFoldDB" id="A0A7C8NCI7"/>
<evidence type="ECO:0000313" key="1">
    <source>
        <dbReference type="EMBL" id="KAF3098835.1"/>
    </source>
</evidence>
<dbReference type="EMBL" id="WIQW01000030">
    <property type="protein sequence ID" value="KAF3098835.1"/>
    <property type="molecule type" value="Genomic_DNA"/>
</dbReference>
<gene>
    <name evidence="1" type="ORF">TWF102_005887</name>
</gene>
<name>A0A7C8NCI7_ORBOL</name>